<name>A0AAD1Y931_EUPCR</name>
<evidence type="ECO:0000256" key="1">
    <source>
        <dbReference type="SAM" id="Coils"/>
    </source>
</evidence>
<evidence type="ECO:0000256" key="2">
    <source>
        <dbReference type="SAM" id="MobiDB-lite"/>
    </source>
</evidence>
<feature type="region of interest" description="Disordered" evidence="2">
    <location>
        <begin position="101"/>
        <end position="162"/>
    </location>
</feature>
<evidence type="ECO:0000313" key="3">
    <source>
        <dbReference type="EMBL" id="CAI2386281.1"/>
    </source>
</evidence>
<evidence type="ECO:0000313" key="4">
    <source>
        <dbReference type="Proteomes" id="UP001295684"/>
    </source>
</evidence>
<organism evidence="3 4">
    <name type="scientific">Euplotes crassus</name>
    <dbReference type="NCBI Taxonomy" id="5936"/>
    <lineage>
        <taxon>Eukaryota</taxon>
        <taxon>Sar</taxon>
        <taxon>Alveolata</taxon>
        <taxon>Ciliophora</taxon>
        <taxon>Intramacronucleata</taxon>
        <taxon>Spirotrichea</taxon>
        <taxon>Hypotrichia</taxon>
        <taxon>Euplotida</taxon>
        <taxon>Euplotidae</taxon>
        <taxon>Moneuplotes</taxon>
    </lineage>
</organism>
<keyword evidence="4" id="KW-1185">Reference proteome</keyword>
<gene>
    <name evidence="3" type="ORF">ECRASSUSDP1_LOCUS27891</name>
</gene>
<comment type="caution">
    <text evidence="3">The sequence shown here is derived from an EMBL/GenBank/DDBJ whole genome shotgun (WGS) entry which is preliminary data.</text>
</comment>
<sequence>MSRLPQGLVRSNVQNIEDRSDAFEIGEPIQMVDSNLLGDSAFFDSEVEDLVDRNHSIQNLMEDYKKVKKLKKLESSIKIPHSYTQDFEDQIMEIINTEVTEKRRQEEARKKRQEEIKFNELKDQAKPPQHNNADPSNEAEGEGKGDVSLDESQSYYNSETKTRRYDSRMKEVDINPRIFAMKQCIDEGDVGKYEDIFKNKFIDHALIQPKASEELKRSSRMENSSEGYTSVEQEFWEDYDRSKIEKNRQLQRDLKDPIKLLEKLENYGLENLKNIAMSEKEVLLNNIENLLKEGLTPLERFKEELLKHCSLPSSAVIQSDKKFFLKHVEKIRHAHKQDTKNILKKAEITAKRLLEKMSTRVMEALKKEIDGILYEYSRIKSQLVEAEHQLEKYVTIQKDQEMFLIDVQLQTVIESGLNTKRGTREMKELVRKRQILFDRLFKDSPNYYKKHADPKRHTSKIIMELQKPELESLRKDQEEALDEFNSNFMSKFKFFNLQQTRKAGQATTILYYKTMIAQLNKKIEERDHEVESCLSMNSYYQDQVKVVQEQCLELSAEINRLKDLLSRNKQDHKKQMRNIKEKFIADKKKEDAKKSNWIAIASEELKVRDTIQNMFLAREQQAIAEIKTLKDVIKIPRAHFKNLERINYSNIVSQKKQIEKNSLKIARKNLAKGRYKPSHLKNHSVDIPNLLGGVKNINLPCVDRSRRFGLKKQSVTSNKNRMLSHEASNTETPRGISTNPSQGLLLEYSRNNERRFISPNPRTLANSIYINDSQTTLFSNLG</sequence>
<reference evidence="3" key="1">
    <citation type="submission" date="2023-07" db="EMBL/GenBank/DDBJ databases">
        <authorList>
            <consortium name="AG Swart"/>
            <person name="Singh M."/>
            <person name="Singh A."/>
            <person name="Seah K."/>
            <person name="Emmerich C."/>
        </authorList>
    </citation>
    <scope>NUCLEOTIDE SEQUENCE</scope>
    <source>
        <strain evidence="3">DP1</strain>
    </source>
</reference>
<feature type="coiled-coil region" evidence="1">
    <location>
        <begin position="544"/>
        <end position="582"/>
    </location>
</feature>
<accession>A0AAD1Y931</accession>
<feature type="region of interest" description="Disordered" evidence="2">
    <location>
        <begin position="714"/>
        <end position="742"/>
    </location>
</feature>
<dbReference type="Proteomes" id="UP001295684">
    <property type="component" value="Unassembled WGS sequence"/>
</dbReference>
<feature type="compositionally biased region" description="Basic and acidic residues" evidence="2">
    <location>
        <begin position="101"/>
        <end position="125"/>
    </location>
</feature>
<keyword evidence="1" id="KW-0175">Coiled coil</keyword>
<dbReference type="EMBL" id="CAMPGE010028776">
    <property type="protein sequence ID" value="CAI2386281.1"/>
    <property type="molecule type" value="Genomic_DNA"/>
</dbReference>
<protein>
    <submittedName>
        <fullName evidence="3">Uncharacterized protein</fullName>
    </submittedName>
</protein>
<dbReference type="AlphaFoldDB" id="A0AAD1Y931"/>
<proteinExistence type="predicted"/>
<feature type="compositionally biased region" description="Polar residues" evidence="2">
    <location>
        <begin position="150"/>
        <end position="159"/>
    </location>
</feature>